<dbReference type="EMBL" id="BOMG01000130">
    <property type="protein sequence ID" value="GID61585.1"/>
    <property type="molecule type" value="Genomic_DNA"/>
</dbReference>
<name>A0ABQ3XSU8_9ACTN</name>
<reference evidence="2 3" key="1">
    <citation type="submission" date="2021-01" db="EMBL/GenBank/DDBJ databases">
        <title>Whole genome shotgun sequence of Actinoplanes couchii NBRC 106145.</title>
        <authorList>
            <person name="Komaki H."/>
            <person name="Tamura T."/>
        </authorList>
    </citation>
    <scope>NUCLEOTIDE SEQUENCE [LARGE SCALE GENOMIC DNA]</scope>
    <source>
        <strain evidence="2 3">NBRC 106145</strain>
    </source>
</reference>
<proteinExistence type="predicted"/>
<comment type="caution">
    <text evidence="2">The sequence shown here is derived from an EMBL/GenBank/DDBJ whole genome shotgun (WGS) entry which is preliminary data.</text>
</comment>
<dbReference type="Pfam" id="PF13466">
    <property type="entry name" value="STAS_2"/>
    <property type="match status" value="1"/>
</dbReference>
<dbReference type="CDD" id="cd07043">
    <property type="entry name" value="STAS_anti-anti-sigma_factors"/>
    <property type="match status" value="1"/>
</dbReference>
<dbReference type="PROSITE" id="PS50801">
    <property type="entry name" value="STAS"/>
    <property type="match status" value="1"/>
</dbReference>
<evidence type="ECO:0000313" key="2">
    <source>
        <dbReference type="EMBL" id="GID61585.1"/>
    </source>
</evidence>
<dbReference type="InterPro" id="IPR002645">
    <property type="entry name" value="STAS_dom"/>
</dbReference>
<dbReference type="Proteomes" id="UP000612282">
    <property type="component" value="Unassembled WGS sequence"/>
</dbReference>
<organism evidence="2 3">
    <name type="scientific">Actinoplanes couchii</name>
    <dbReference type="NCBI Taxonomy" id="403638"/>
    <lineage>
        <taxon>Bacteria</taxon>
        <taxon>Bacillati</taxon>
        <taxon>Actinomycetota</taxon>
        <taxon>Actinomycetes</taxon>
        <taxon>Micromonosporales</taxon>
        <taxon>Micromonosporaceae</taxon>
        <taxon>Actinoplanes</taxon>
    </lineage>
</organism>
<evidence type="ECO:0000259" key="1">
    <source>
        <dbReference type="PROSITE" id="PS50801"/>
    </source>
</evidence>
<evidence type="ECO:0000313" key="3">
    <source>
        <dbReference type="Proteomes" id="UP000612282"/>
    </source>
</evidence>
<dbReference type="SUPFAM" id="SSF52091">
    <property type="entry name" value="SpoIIaa-like"/>
    <property type="match status" value="1"/>
</dbReference>
<dbReference type="RefSeq" id="WP_203809695.1">
    <property type="nucleotide sequence ID" value="NZ_BAAAQE010000021.1"/>
</dbReference>
<feature type="domain" description="STAS" evidence="1">
    <location>
        <begin position="24"/>
        <end position="124"/>
    </location>
</feature>
<protein>
    <recommendedName>
        <fullName evidence="1">STAS domain-containing protein</fullName>
    </recommendedName>
</protein>
<dbReference type="Gene3D" id="3.30.750.24">
    <property type="entry name" value="STAS domain"/>
    <property type="match status" value="1"/>
</dbReference>
<sequence>MDQEYFTISRQAPQLGADGIRESLILLTGEFDLAARDELRDALLAAIRRDQPGRLVVDLAGVTFLDSEAIGALIDGYLAANAAGAVFWLDNTTPMIRRVLQIMELQDLLHPGIPSPQQHPAPGS</sequence>
<keyword evidence="3" id="KW-1185">Reference proteome</keyword>
<gene>
    <name evidence="2" type="ORF">Aco03nite_099890</name>
</gene>
<dbReference type="InterPro" id="IPR036513">
    <property type="entry name" value="STAS_dom_sf"/>
</dbReference>
<accession>A0ABQ3XSU8</accession>
<dbReference type="InterPro" id="IPR058548">
    <property type="entry name" value="MlaB-like_STAS"/>
</dbReference>